<organism evidence="1">
    <name type="scientific">viral metagenome</name>
    <dbReference type="NCBI Taxonomy" id="1070528"/>
    <lineage>
        <taxon>unclassified sequences</taxon>
        <taxon>metagenomes</taxon>
        <taxon>organismal metagenomes</taxon>
    </lineage>
</organism>
<reference evidence="1" key="1">
    <citation type="journal article" date="2020" name="Nature">
        <title>Giant virus diversity and host interactions through global metagenomics.</title>
        <authorList>
            <person name="Schulz F."/>
            <person name="Roux S."/>
            <person name="Paez-Espino D."/>
            <person name="Jungbluth S."/>
            <person name="Walsh D.A."/>
            <person name="Denef V.J."/>
            <person name="McMahon K.D."/>
            <person name="Konstantinidis K.T."/>
            <person name="Eloe-Fadrosh E.A."/>
            <person name="Kyrpides N.C."/>
            <person name="Woyke T."/>
        </authorList>
    </citation>
    <scope>NUCLEOTIDE SEQUENCE</scope>
    <source>
        <strain evidence="1">GVMAG-M-3300027747-57</strain>
    </source>
</reference>
<accession>A0A6C0JN04</accession>
<dbReference type="AlphaFoldDB" id="A0A6C0JN04"/>
<name>A0A6C0JN04_9ZZZZ</name>
<protein>
    <submittedName>
        <fullName evidence="1">Uncharacterized protein</fullName>
    </submittedName>
</protein>
<sequence length="274" mass="33374">MLYIFVLELENDKWFLHLSYEENYKQVELECQALYSFVRKNPPLKKVEVIKIFNKFEINTLTKKYMEYYGIDNVRGGIYSDEILPDYLKKSLEVELSTTFDNYTDKTDIFCIIRNKPNLTLKDFDDEMATYNELVNVGYKQIDRCFINDLIWLENKILSFEPRETPRRKVNREDDKKYKKILENMNIIRQKYFNLDDYQIKLEPTALLNFPSFTFDFFMYHQHIIRDWDKDKEIAMDILKKYELMGYTLINILDCMIFDFNNRKCSDCQDIYYE</sequence>
<dbReference type="EMBL" id="MN740431">
    <property type="protein sequence ID" value="QHU06251.1"/>
    <property type="molecule type" value="Genomic_DNA"/>
</dbReference>
<proteinExistence type="predicted"/>
<evidence type="ECO:0000313" key="1">
    <source>
        <dbReference type="EMBL" id="QHU06251.1"/>
    </source>
</evidence>